<evidence type="ECO:0008006" key="4">
    <source>
        <dbReference type="Google" id="ProtNLM"/>
    </source>
</evidence>
<organism evidence="2 3">
    <name type="scientific">Pterulicium gracile</name>
    <dbReference type="NCBI Taxonomy" id="1884261"/>
    <lineage>
        <taxon>Eukaryota</taxon>
        <taxon>Fungi</taxon>
        <taxon>Dikarya</taxon>
        <taxon>Basidiomycota</taxon>
        <taxon>Agaricomycotina</taxon>
        <taxon>Agaricomycetes</taxon>
        <taxon>Agaricomycetidae</taxon>
        <taxon>Agaricales</taxon>
        <taxon>Pleurotineae</taxon>
        <taxon>Pterulaceae</taxon>
        <taxon>Pterulicium</taxon>
    </lineage>
</organism>
<dbReference type="Proteomes" id="UP000305067">
    <property type="component" value="Unassembled WGS sequence"/>
</dbReference>
<reference evidence="2 3" key="1">
    <citation type="journal article" date="2019" name="Nat. Ecol. Evol.">
        <title>Megaphylogeny resolves global patterns of mushroom evolution.</title>
        <authorList>
            <person name="Varga T."/>
            <person name="Krizsan K."/>
            <person name="Foldi C."/>
            <person name="Dima B."/>
            <person name="Sanchez-Garcia M."/>
            <person name="Sanchez-Ramirez S."/>
            <person name="Szollosi G.J."/>
            <person name="Szarkandi J.G."/>
            <person name="Papp V."/>
            <person name="Albert L."/>
            <person name="Andreopoulos W."/>
            <person name="Angelini C."/>
            <person name="Antonin V."/>
            <person name="Barry K.W."/>
            <person name="Bougher N.L."/>
            <person name="Buchanan P."/>
            <person name="Buyck B."/>
            <person name="Bense V."/>
            <person name="Catcheside P."/>
            <person name="Chovatia M."/>
            <person name="Cooper J."/>
            <person name="Damon W."/>
            <person name="Desjardin D."/>
            <person name="Finy P."/>
            <person name="Geml J."/>
            <person name="Haridas S."/>
            <person name="Hughes K."/>
            <person name="Justo A."/>
            <person name="Karasinski D."/>
            <person name="Kautmanova I."/>
            <person name="Kiss B."/>
            <person name="Kocsube S."/>
            <person name="Kotiranta H."/>
            <person name="LaButti K.M."/>
            <person name="Lechner B.E."/>
            <person name="Liimatainen K."/>
            <person name="Lipzen A."/>
            <person name="Lukacs Z."/>
            <person name="Mihaltcheva S."/>
            <person name="Morgado L.N."/>
            <person name="Niskanen T."/>
            <person name="Noordeloos M.E."/>
            <person name="Ohm R.A."/>
            <person name="Ortiz-Santana B."/>
            <person name="Ovrebo C."/>
            <person name="Racz N."/>
            <person name="Riley R."/>
            <person name="Savchenko A."/>
            <person name="Shiryaev A."/>
            <person name="Soop K."/>
            <person name="Spirin V."/>
            <person name="Szebenyi C."/>
            <person name="Tomsovsky M."/>
            <person name="Tulloss R.E."/>
            <person name="Uehling J."/>
            <person name="Grigoriev I.V."/>
            <person name="Vagvolgyi C."/>
            <person name="Papp T."/>
            <person name="Martin F.M."/>
            <person name="Miettinen O."/>
            <person name="Hibbett D.S."/>
            <person name="Nagy L.G."/>
        </authorList>
    </citation>
    <scope>NUCLEOTIDE SEQUENCE [LARGE SCALE GENOMIC DNA]</scope>
    <source>
        <strain evidence="2 3">CBS 309.79</strain>
    </source>
</reference>
<keyword evidence="1" id="KW-0732">Signal</keyword>
<dbReference type="STRING" id="1884261.A0A5C3QPW7"/>
<dbReference type="EMBL" id="ML178820">
    <property type="protein sequence ID" value="TFL03418.1"/>
    <property type="molecule type" value="Genomic_DNA"/>
</dbReference>
<keyword evidence="3" id="KW-1185">Reference proteome</keyword>
<proteinExistence type="predicted"/>
<feature type="chain" id="PRO_5022737452" description="Coagulation factor 5/8 type domain-containing protein" evidence="1">
    <location>
        <begin position="21"/>
        <end position="286"/>
    </location>
</feature>
<evidence type="ECO:0000313" key="2">
    <source>
        <dbReference type="EMBL" id="TFL03418.1"/>
    </source>
</evidence>
<feature type="signal peptide" evidence="1">
    <location>
        <begin position="1"/>
        <end position="20"/>
    </location>
</feature>
<protein>
    <recommendedName>
        <fullName evidence="4">Coagulation factor 5/8 type domain-containing protein</fullName>
    </recommendedName>
</protein>
<sequence>MNLLTILIIFLTLLLHHTLAASDIRALYLFKDVMKSNTSAIQTNSFTHLIIFGVGILADGNIMYYSNTAGSSDVQLTRNGTYIGGDALAAKVRSFKTGSTSVKRVEICTNSNNIAALMQSPGSGTNTPLARNLAVLKTAWNLDAVNNNDEAIYDKASTVLFGRMVGSLGYKYSLVPYTRQVYWVDIVKTLGTSLMDIAYLQCYDGGAGNDPVAWQNALGVKVVPLLWVTNDSKPVYGQTPAQAKTKFTTWQGRSALGGGGYWNEYDIEKMGLSYAEYGSVLANVFR</sequence>
<gene>
    <name evidence="2" type="ORF">BDV98DRAFT_383962</name>
</gene>
<dbReference type="OrthoDB" id="5186230at2759"/>
<dbReference type="AlphaFoldDB" id="A0A5C3QPW7"/>
<name>A0A5C3QPW7_9AGAR</name>
<evidence type="ECO:0000256" key="1">
    <source>
        <dbReference type="SAM" id="SignalP"/>
    </source>
</evidence>
<evidence type="ECO:0000313" key="3">
    <source>
        <dbReference type="Proteomes" id="UP000305067"/>
    </source>
</evidence>
<accession>A0A5C3QPW7</accession>